<dbReference type="Proteomes" id="UP000266183">
    <property type="component" value="Chromosome"/>
</dbReference>
<sequence>MNLLTLILCSLIIAGTFLLWEFVAWLTHKYVMHGVLWRWHKSHHTVHGHALERNDLFALVFSLPCIGLFYYASQVVFNPYLLAVATGIFCYGLFYVVFHDILVHQRIRWRPEKRSKYLQRIIHAHYIHHSKHSREGCEAFGFLIASKKYEPKDFTYKQERQETQ</sequence>
<reference evidence="6" key="1">
    <citation type="submission" date="2018-09" db="EMBL/GenBank/DDBJ databases">
        <title>Chryseolinea sp. KIS68-18 isolated from soil.</title>
        <authorList>
            <person name="Weon H.-Y."/>
            <person name="Kwon S.-W."/>
            <person name="Lee S.A."/>
        </authorList>
    </citation>
    <scope>NUCLEOTIDE SEQUENCE [LARGE SCALE GENOMIC DNA]</scope>
    <source>
        <strain evidence="6">KIS68-18</strain>
    </source>
</reference>
<comment type="similarity">
    <text evidence="1">Belongs to the sterol desaturase family.</text>
</comment>
<organism evidence="5 6">
    <name type="scientific">Chryseolinea soli</name>
    <dbReference type="NCBI Taxonomy" id="2321403"/>
    <lineage>
        <taxon>Bacteria</taxon>
        <taxon>Pseudomonadati</taxon>
        <taxon>Bacteroidota</taxon>
        <taxon>Cytophagia</taxon>
        <taxon>Cytophagales</taxon>
        <taxon>Fulvivirgaceae</taxon>
        <taxon>Chryseolinea</taxon>
    </lineage>
</organism>
<dbReference type="GO" id="GO:0016119">
    <property type="term" value="P:carotene metabolic process"/>
    <property type="evidence" value="ECO:0007669"/>
    <property type="project" value="TreeGrafter"/>
</dbReference>
<proteinExistence type="inferred from homology"/>
<keyword evidence="6" id="KW-1185">Reference proteome</keyword>
<evidence type="ECO:0000256" key="3">
    <source>
        <dbReference type="ARBA" id="ARBA00023002"/>
    </source>
</evidence>
<feature type="transmembrane region" description="Helical" evidence="4">
    <location>
        <begin position="79"/>
        <end position="98"/>
    </location>
</feature>
<keyword evidence="2" id="KW-0125">Carotenoid biosynthesis</keyword>
<dbReference type="PANTHER" id="PTHR31899:SF9">
    <property type="entry name" value="BETA-CAROTENE 3-HYDROXYLASE 1, CHLOROPLASTIC"/>
    <property type="match status" value="1"/>
</dbReference>
<feature type="transmembrane region" description="Helical" evidence="4">
    <location>
        <begin position="56"/>
        <end position="73"/>
    </location>
</feature>
<evidence type="ECO:0000256" key="4">
    <source>
        <dbReference type="SAM" id="Phobius"/>
    </source>
</evidence>
<dbReference type="GO" id="GO:0016123">
    <property type="term" value="P:xanthophyll biosynthetic process"/>
    <property type="evidence" value="ECO:0007669"/>
    <property type="project" value="TreeGrafter"/>
</dbReference>
<accession>A0A385SNL5</accession>
<keyword evidence="4" id="KW-0812">Transmembrane</keyword>
<dbReference type="OrthoDB" id="5243888at2"/>
<gene>
    <name evidence="5" type="ORF">D4L85_20215</name>
</gene>
<evidence type="ECO:0000256" key="2">
    <source>
        <dbReference type="ARBA" id="ARBA00022746"/>
    </source>
</evidence>
<dbReference type="GO" id="GO:0010291">
    <property type="term" value="F:beta-carotene 3-hydroxylase activity"/>
    <property type="evidence" value="ECO:0007669"/>
    <property type="project" value="TreeGrafter"/>
</dbReference>
<keyword evidence="3" id="KW-0560">Oxidoreductase</keyword>
<keyword evidence="4" id="KW-1133">Transmembrane helix</keyword>
<evidence type="ECO:0000313" key="5">
    <source>
        <dbReference type="EMBL" id="AYB32759.1"/>
    </source>
</evidence>
<feature type="transmembrane region" description="Helical" evidence="4">
    <location>
        <begin position="6"/>
        <end position="26"/>
    </location>
</feature>
<dbReference type="RefSeq" id="WP_119756008.1">
    <property type="nucleotide sequence ID" value="NZ_CP032382.1"/>
</dbReference>
<dbReference type="InterPro" id="IPR045019">
    <property type="entry name" value="BETA-OHASE-like"/>
</dbReference>
<dbReference type="AlphaFoldDB" id="A0A385SNL5"/>
<protein>
    <submittedName>
        <fullName evidence="5">Beta-carotene hydroxylase</fullName>
    </submittedName>
</protein>
<evidence type="ECO:0000313" key="6">
    <source>
        <dbReference type="Proteomes" id="UP000266183"/>
    </source>
</evidence>
<dbReference type="PANTHER" id="PTHR31899">
    <property type="entry name" value="BETA-CAROTENE 3-HYDROXYLASE 1, CHLOROPLASTIC"/>
    <property type="match status" value="1"/>
</dbReference>
<dbReference type="KEGG" id="chk:D4L85_20215"/>
<keyword evidence="4" id="KW-0472">Membrane</keyword>
<dbReference type="EMBL" id="CP032382">
    <property type="protein sequence ID" value="AYB32759.1"/>
    <property type="molecule type" value="Genomic_DNA"/>
</dbReference>
<evidence type="ECO:0000256" key="1">
    <source>
        <dbReference type="ARBA" id="ARBA00009324"/>
    </source>
</evidence>
<name>A0A385SNL5_9BACT</name>